<feature type="compositionally biased region" description="Polar residues" evidence="1">
    <location>
        <begin position="125"/>
        <end position="170"/>
    </location>
</feature>
<organism evidence="3 4">
    <name type="scientific">Cymbomonas tetramitiformis</name>
    <dbReference type="NCBI Taxonomy" id="36881"/>
    <lineage>
        <taxon>Eukaryota</taxon>
        <taxon>Viridiplantae</taxon>
        <taxon>Chlorophyta</taxon>
        <taxon>Pyramimonadophyceae</taxon>
        <taxon>Pyramimonadales</taxon>
        <taxon>Pyramimonadaceae</taxon>
        <taxon>Cymbomonas</taxon>
    </lineage>
</organism>
<feature type="domain" description="Cyclic nucleotide-binding" evidence="2">
    <location>
        <begin position="746"/>
        <end position="873"/>
    </location>
</feature>
<dbReference type="InterPro" id="IPR014710">
    <property type="entry name" value="RmlC-like_jellyroll"/>
</dbReference>
<feature type="domain" description="Cyclic nucleotide-binding" evidence="2">
    <location>
        <begin position="920"/>
        <end position="1039"/>
    </location>
</feature>
<feature type="region of interest" description="Disordered" evidence="1">
    <location>
        <begin position="99"/>
        <end position="293"/>
    </location>
</feature>
<gene>
    <name evidence="3" type="ORF">CYMTET_5678</name>
</gene>
<dbReference type="PANTHER" id="PTHR23011">
    <property type="entry name" value="CYCLIC NUCLEOTIDE-BINDING DOMAIN CONTAINING PROTEIN"/>
    <property type="match status" value="1"/>
</dbReference>
<feature type="region of interest" description="Disordered" evidence="1">
    <location>
        <begin position="419"/>
        <end position="506"/>
    </location>
</feature>
<dbReference type="AlphaFoldDB" id="A0AAE0GYZ4"/>
<dbReference type="SUPFAM" id="SSF51206">
    <property type="entry name" value="cAMP-binding domain-like"/>
    <property type="match status" value="4"/>
</dbReference>
<keyword evidence="4" id="KW-1185">Reference proteome</keyword>
<feature type="compositionally biased region" description="Polar residues" evidence="1">
    <location>
        <begin position="461"/>
        <end position="477"/>
    </location>
</feature>
<dbReference type="PROSITE" id="PS50042">
    <property type="entry name" value="CNMP_BINDING_3"/>
    <property type="match status" value="4"/>
</dbReference>
<feature type="compositionally biased region" description="Polar residues" evidence="1">
    <location>
        <begin position="434"/>
        <end position="454"/>
    </location>
</feature>
<name>A0AAE0GYZ4_9CHLO</name>
<evidence type="ECO:0000313" key="4">
    <source>
        <dbReference type="Proteomes" id="UP001190700"/>
    </source>
</evidence>
<protein>
    <recommendedName>
        <fullName evidence="2">Cyclic nucleotide-binding domain-containing protein</fullName>
    </recommendedName>
</protein>
<sequence>MPTTLSRAIVVPVRLCHLRNRAASSAPKCVWNAFSTRVWSSVVTPPVEVVIDAGKLSHDNFVSVITEAALRSIGSFAKPRGALPAQLFSPHAHAVTHFEHHAPRVKLPPKGTELSPNRRRESVFRTPSQQQKKLSPSRSSVFATPEKLSSTTPYQSLPASQSDSTIGTVQNRRRESVVRTPSQQQKSPHSESKLDVSPLTSVQQRRQSVALGTELSPNRRRESVVRTPSQQQKNSRTQSLFFSRQANNESPWTSALQSRQSVALGTELSPNRRRESVFRTPSQQQDSKELKATSSQASLIATAAAAAAAAQFDTPDDDSPLEAVNELDYVEASVFSSSAHAEPEDSDSWSLLHVGLPDLSSDQISDLTDLTKLDAPNSEDGASALEELRQTYRHRFRAAARAILASQLKIGEYDYLAESGTGSSKSSSVMATPRMSSSQEAPCWSSRSSRSKQNPELPHTFASSQQHLPSPSGQGSAQFLLAEPPAASNEESADSGSTNTRLAPRDSCMPLRATDFVASNKALHRFADCVKSHLMTVTEKLSRQSVLLLAGAAHPVVNQQESPDGSSSAKGPLSIPEDTGNGTAKWFGGPTAKMSSERLQQLVENLDTCTILEKQEAIMEEGASLLYKQCHAFELLDLRSLKELFKTVQAKVYLKGINICSKGFHHGDMLIVSSGLAKGFIHEYKEVEVPPGTVIAEFVLGFNQPRKIDFHVQACKRTTCLAISNTAFSLILLRQMMQESVGRIPGLGQIEPVMQARVASHMDFKCYEKGDLIIDQGKIIDQHDHFYIIISGRVMVSRAADEDGAILNPIGEPKRQEFLGELGKGETFGEAALLMNGQQNKQHEWENMRNARICASTKVELATISKSAYNEVINAISRLRSQRSLVDAAQKLRHLLQIPPMRRTAENLEELVKLMRPLEIHKHVGQSSMRDTCRVLEYLAVPANFPLFKQGEPGDCYYVVMSGQVRVTQTRGNKTIDIGRLGPGTEFGQMALLNGQTRSATAVTDTVTEFATLDRRNYLRILKREHAKLQMVFSTFVLQVPLLEILGVSAISKMYGMFQKTTFGKGRVMVKAGEEPTEIYVICEGTAEVLTDPRQGARPCEWEELFAVSRRGLVGARWSPRAAESPSVRATTSLEDLLYAKCSG</sequence>
<feature type="region of interest" description="Disordered" evidence="1">
    <location>
        <begin position="557"/>
        <end position="587"/>
    </location>
</feature>
<dbReference type="InterPro" id="IPR000595">
    <property type="entry name" value="cNMP-bd_dom"/>
</dbReference>
<dbReference type="SMART" id="SM00100">
    <property type="entry name" value="cNMP"/>
    <property type="match status" value="2"/>
</dbReference>
<dbReference type="Gene3D" id="2.60.120.10">
    <property type="entry name" value="Jelly Rolls"/>
    <property type="match status" value="4"/>
</dbReference>
<feature type="compositionally biased region" description="Polar residues" evidence="1">
    <location>
        <begin position="557"/>
        <end position="569"/>
    </location>
</feature>
<dbReference type="CDD" id="cd00038">
    <property type="entry name" value="CAP_ED"/>
    <property type="match status" value="2"/>
</dbReference>
<comment type="caution">
    <text evidence="3">The sequence shown here is derived from an EMBL/GenBank/DDBJ whole genome shotgun (WGS) entry which is preliminary data.</text>
</comment>
<dbReference type="Proteomes" id="UP001190700">
    <property type="component" value="Unassembled WGS sequence"/>
</dbReference>
<dbReference type="EMBL" id="LGRX02001129">
    <property type="protein sequence ID" value="KAK3286783.1"/>
    <property type="molecule type" value="Genomic_DNA"/>
</dbReference>
<feature type="domain" description="Cyclic nucleotide-binding" evidence="2">
    <location>
        <begin position="632"/>
        <end position="732"/>
    </location>
</feature>
<reference evidence="3 4" key="1">
    <citation type="journal article" date="2015" name="Genome Biol. Evol.">
        <title>Comparative Genomics of a Bacterivorous Green Alga Reveals Evolutionary Causalities and Consequences of Phago-Mixotrophic Mode of Nutrition.</title>
        <authorList>
            <person name="Burns J.A."/>
            <person name="Paasch A."/>
            <person name="Narechania A."/>
            <person name="Kim E."/>
        </authorList>
    </citation>
    <scope>NUCLEOTIDE SEQUENCE [LARGE SCALE GENOMIC DNA]</scope>
    <source>
        <strain evidence="3 4">PLY_AMNH</strain>
    </source>
</reference>
<evidence type="ECO:0000259" key="2">
    <source>
        <dbReference type="PROSITE" id="PS50042"/>
    </source>
</evidence>
<evidence type="ECO:0000256" key="1">
    <source>
        <dbReference type="SAM" id="MobiDB-lite"/>
    </source>
</evidence>
<dbReference type="InterPro" id="IPR018490">
    <property type="entry name" value="cNMP-bd_dom_sf"/>
</dbReference>
<feature type="domain" description="Cyclic nucleotide-binding" evidence="2">
    <location>
        <begin position="1042"/>
        <end position="1090"/>
    </location>
</feature>
<feature type="compositionally biased region" description="Low complexity" evidence="1">
    <location>
        <begin position="419"/>
        <end position="428"/>
    </location>
</feature>
<evidence type="ECO:0000313" key="3">
    <source>
        <dbReference type="EMBL" id="KAK3286783.1"/>
    </source>
</evidence>
<feature type="compositionally biased region" description="Polar residues" evidence="1">
    <location>
        <begin position="226"/>
        <end position="263"/>
    </location>
</feature>
<feature type="compositionally biased region" description="Polar residues" evidence="1">
    <location>
        <begin position="198"/>
        <end position="207"/>
    </location>
</feature>
<accession>A0AAE0GYZ4</accession>
<dbReference type="PANTHER" id="PTHR23011:SF28">
    <property type="entry name" value="CYCLIC NUCLEOTIDE-BINDING DOMAIN CONTAINING PROTEIN"/>
    <property type="match status" value="1"/>
</dbReference>
<dbReference type="Pfam" id="PF00027">
    <property type="entry name" value="cNMP_binding"/>
    <property type="match status" value="2"/>
</dbReference>
<proteinExistence type="predicted"/>